<feature type="binding site" evidence="3">
    <location>
        <position position="32"/>
    </location>
    <ligand>
        <name>substrate</name>
    </ligand>
</feature>
<dbReference type="InterPro" id="IPR036424">
    <property type="entry name" value="UPP_synth-like_sf"/>
</dbReference>
<accession>A0A1F7VB38</accession>
<dbReference type="SUPFAM" id="SSF64005">
    <property type="entry name" value="Undecaprenyl diphosphate synthase"/>
    <property type="match status" value="1"/>
</dbReference>
<evidence type="ECO:0000256" key="3">
    <source>
        <dbReference type="HAMAP-Rule" id="MF_01139"/>
    </source>
</evidence>
<feature type="binding site" evidence="3">
    <location>
        <position position="179"/>
    </location>
    <ligand>
        <name>substrate</name>
    </ligand>
</feature>
<evidence type="ECO:0000256" key="2">
    <source>
        <dbReference type="ARBA" id="ARBA00038453"/>
    </source>
</evidence>
<gene>
    <name evidence="4" type="ORF">A3I40_03995</name>
</gene>
<comment type="subunit">
    <text evidence="3">Homodimer.</text>
</comment>
<proteinExistence type="inferred from homology"/>
<name>A0A1F7VB38_9BACT</name>
<dbReference type="EC" id="2.5.1.-" evidence="3"/>
<dbReference type="Pfam" id="PF01255">
    <property type="entry name" value="Prenyltransf"/>
    <property type="match status" value="1"/>
</dbReference>
<feature type="binding site" evidence="3">
    <location>
        <position position="64"/>
    </location>
    <ligand>
        <name>substrate</name>
    </ligand>
</feature>
<dbReference type="InterPro" id="IPR001441">
    <property type="entry name" value="UPP_synth-like"/>
</dbReference>
<organism evidence="4 5">
    <name type="scientific">Candidatus Uhrbacteria bacterium RIFCSPLOWO2_02_FULL_48_12</name>
    <dbReference type="NCBI Taxonomy" id="1802407"/>
    <lineage>
        <taxon>Bacteria</taxon>
        <taxon>Candidatus Uhriibacteriota</taxon>
    </lineage>
</organism>
<feature type="binding site" evidence="3">
    <location>
        <position position="198"/>
    </location>
    <ligand>
        <name>Mg(2+)</name>
        <dbReference type="ChEBI" id="CHEBI:18420"/>
    </ligand>
</feature>
<feature type="binding site" evidence="3">
    <location>
        <position position="15"/>
    </location>
    <ligand>
        <name>Mg(2+)</name>
        <dbReference type="ChEBI" id="CHEBI:18420"/>
    </ligand>
</feature>
<comment type="function">
    <text evidence="3">Catalyzes the condensation of isopentenyl diphosphate (IPP) with allylic pyrophosphates generating different type of terpenoids.</text>
</comment>
<dbReference type="NCBIfam" id="TIGR00055">
    <property type="entry name" value="uppS"/>
    <property type="match status" value="1"/>
</dbReference>
<feature type="binding site" evidence="3">
    <location>
        <begin position="16"/>
        <end position="19"/>
    </location>
    <ligand>
        <name>substrate</name>
    </ligand>
</feature>
<feature type="binding site" evidence="3">
    <location>
        <position position="66"/>
    </location>
    <ligand>
        <name>substrate</name>
    </ligand>
</feature>
<dbReference type="GO" id="GO:0045547">
    <property type="term" value="F:ditrans,polycis-polyprenyl diphosphate synthase [(2E,6E)-farnesyl diphosphate specific] activity"/>
    <property type="evidence" value="ECO:0007669"/>
    <property type="project" value="TreeGrafter"/>
</dbReference>
<dbReference type="AlphaFoldDB" id="A0A1F7VB38"/>
<dbReference type="GO" id="GO:0000287">
    <property type="term" value="F:magnesium ion binding"/>
    <property type="evidence" value="ECO:0007669"/>
    <property type="project" value="UniProtKB-UniRule"/>
</dbReference>
<comment type="caution">
    <text evidence="3">Lacks conserved residue(s) required for the propagation of feature annotation.</text>
</comment>
<feature type="active site" evidence="3">
    <location>
        <position position="15"/>
    </location>
</feature>
<dbReference type="GO" id="GO:0016094">
    <property type="term" value="P:polyprenol biosynthetic process"/>
    <property type="evidence" value="ECO:0007669"/>
    <property type="project" value="TreeGrafter"/>
</dbReference>
<feature type="binding site" evidence="3">
    <location>
        <position position="20"/>
    </location>
    <ligand>
        <name>substrate</name>
    </ligand>
</feature>
<dbReference type="Proteomes" id="UP000178723">
    <property type="component" value="Unassembled WGS sequence"/>
</dbReference>
<evidence type="ECO:0000313" key="5">
    <source>
        <dbReference type="Proteomes" id="UP000178723"/>
    </source>
</evidence>
<dbReference type="CDD" id="cd00475">
    <property type="entry name" value="Cis_IPPS"/>
    <property type="match status" value="1"/>
</dbReference>
<comment type="caution">
    <text evidence="4">The sequence shown here is derived from an EMBL/GenBank/DDBJ whole genome shotgun (WGS) entry which is preliminary data.</text>
</comment>
<feature type="binding site" evidence="3">
    <location>
        <begin position="185"/>
        <end position="187"/>
    </location>
    <ligand>
        <name>substrate</name>
    </ligand>
</feature>
<dbReference type="PROSITE" id="PS01066">
    <property type="entry name" value="UPP_SYNTHASE"/>
    <property type="match status" value="1"/>
</dbReference>
<sequence length="230" mass="26454">MNSGLAPRHIGFIMDGNRRWARGRGLPTFEGHRHGYEKMKEVGRWCLERGVENITVFAFSTENWRRSEEEVNYLMRLINRVLTTDIDEFNRLGLRLKIIGRRDGLSNEIQRAAEAAEQCTVSNIKGTLYVALNYGGRAEIIDAAKAILRAKVPPDDVDEASFAKFLYAPEAPDLDLIIRTSGEQRLSGFMLWHSVYSELYFITKHWPEFSAEDLDSALALYQDRHRRFGQ</sequence>
<comment type="similarity">
    <text evidence="2">Belongs to the UPP synthase family. Z-FPP synthase subfamily.</text>
</comment>
<protein>
    <recommendedName>
        <fullName evidence="3">Isoprenyl transferase</fullName>
        <ecNumber evidence="3">2.5.1.-</ecNumber>
    </recommendedName>
</protein>
<comment type="cofactor">
    <cofactor evidence="3">
        <name>Mg(2+)</name>
        <dbReference type="ChEBI" id="CHEBI:18420"/>
    </cofactor>
    <text evidence="3">Binds 2 magnesium ions per subunit.</text>
</comment>
<feature type="active site" description="Proton acceptor" evidence="3">
    <location>
        <position position="63"/>
    </location>
</feature>
<dbReference type="PANTHER" id="PTHR10291:SF43">
    <property type="entry name" value="DEHYDRODOLICHYL DIPHOSPHATE SYNTHASE COMPLEX SUBUNIT DHDDS"/>
    <property type="match status" value="1"/>
</dbReference>
<feature type="binding site" evidence="3">
    <location>
        <begin position="60"/>
        <end position="62"/>
    </location>
    <ligand>
        <name>substrate</name>
    </ligand>
</feature>
<keyword evidence="1 3" id="KW-0808">Transferase</keyword>
<dbReference type="Gene3D" id="3.40.1180.10">
    <property type="entry name" value="Decaprenyl diphosphate synthase-like"/>
    <property type="match status" value="1"/>
</dbReference>
<dbReference type="STRING" id="1802407.A3I40_03995"/>
<reference evidence="4 5" key="1">
    <citation type="journal article" date="2016" name="Nat. Commun.">
        <title>Thousands of microbial genomes shed light on interconnected biogeochemical processes in an aquifer system.</title>
        <authorList>
            <person name="Anantharaman K."/>
            <person name="Brown C.T."/>
            <person name="Hug L.A."/>
            <person name="Sharon I."/>
            <person name="Castelle C.J."/>
            <person name="Probst A.J."/>
            <person name="Thomas B.C."/>
            <person name="Singh A."/>
            <person name="Wilkins M.J."/>
            <person name="Karaoz U."/>
            <person name="Brodie E.L."/>
            <person name="Williams K.H."/>
            <person name="Hubbard S.S."/>
            <person name="Banfield J.F."/>
        </authorList>
    </citation>
    <scope>NUCLEOTIDE SEQUENCE [LARGE SCALE GENOMIC DNA]</scope>
</reference>
<dbReference type="HAMAP" id="MF_01139">
    <property type="entry name" value="ISPT"/>
    <property type="match status" value="1"/>
</dbReference>
<evidence type="ECO:0000256" key="1">
    <source>
        <dbReference type="ARBA" id="ARBA00022679"/>
    </source>
</evidence>
<dbReference type="EMBL" id="MGEP01000019">
    <property type="protein sequence ID" value="OGL87338.1"/>
    <property type="molecule type" value="Genomic_DNA"/>
</dbReference>
<evidence type="ECO:0000313" key="4">
    <source>
        <dbReference type="EMBL" id="OGL87338.1"/>
    </source>
</evidence>
<dbReference type="PANTHER" id="PTHR10291">
    <property type="entry name" value="DEHYDRODOLICHYL DIPHOSPHATE SYNTHASE FAMILY MEMBER"/>
    <property type="match status" value="1"/>
</dbReference>
<keyword evidence="3" id="KW-0460">Magnesium</keyword>
<keyword evidence="3" id="KW-0479">Metal-binding</keyword>
<dbReference type="InterPro" id="IPR018520">
    <property type="entry name" value="UPP_synth-like_CS"/>
</dbReference>